<gene>
    <name evidence="2" type="ORF">XELAEV_18022009mg</name>
</gene>
<name>A0A974HN14_XENLA</name>
<dbReference type="InterPro" id="IPR011010">
    <property type="entry name" value="DNA_brk_join_enz"/>
</dbReference>
<protein>
    <recommendedName>
        <fullName evidence="4">Tyr recombinase domain-containing protein</fullName>
    </recommendedName>
</protein>
<keyword evidence="1" id="KW-0233">DNA recombination</keyword>
<accession>A0A974HN14</accession>
<dbReference type="PANTHER" id="PTHR34605:SF7">
    <property type="match status" value="1"/>
</dbReference>
<dbReference type="InterPro" id="IPR052925">
    <property type="entry name" value="Phage_Integrase-like_Recomb"/>
</dbReference>
<evidence type="ECO:0000256" key="1">
    <source>
        <dbReference type="ARBA" id="ARBA00023172"/>
    </source>
</evidence>
<dbReference type="GO" id="GO:0015074">
    <property type="term" value="P:DNA integration"/>
    <property type="evidence" value="ECO:0007669"/>
    <property type="project" value="InterPro"/>
</dbReference>
<dbReference type="GO" id="GO:0006310">
    <property type="term" value="P:DNA recombination"/>
    <property type="evidence" value="ECO:0007669"/>
    <property type="project" value="UniProtKB-KW"/>
</dbReference>
<dbReference type="GO" id="GO:0003677">
    <property type="term" value="F:DNA binding"/>
    <property type="evidence" value="ECO:0007669"/>
    <property type="project" value="InterPro"/>
</dbReference>
<dbReference type="Proteomes" id="UP000694892">
    <property type="component" value="Chromosome 4L"/>
</dbReference>
<dbReference type="SUPFAM" id="SSF56349">
    <property type="entry name" value="DNA breaking-rejoining enzymes"/>
    <property type="match status" value="1"/>
</dbReference>
<evidence type="ECO:0000313" key="3">
    <source>
        <dbReference type="Proteomes" id="UP000694892"/>
    </source>
</evidence>
<dbReference type="Gene3D" id="1.10.443.10">
    <property type="entry name" value="Intergrase catalytic core"/>
    <property type="match status" value="1"/>
</dbReference>
<dbReference type="PANTHER" id="PTHR34605">
    <property type="entry name" value="PHAGE_INTEGRASE DOMAIN-CONTAINING PROTEIN"/>
    <property type="match status" value="1"/>
</dbReference>
<dbReference type="InterPro" id="IPR013762">
    <property type="entry name" value="Integrase-like_cat_sf"/>
</dbReference>
<dbReference type="AlphaFoldDB" id="A0A974HN14"/>
<sequence>MYKEGNSKACASTTLAAISHFSIAEGRSDITHNPVIKKIVKVAFTLAFGGAFRISQLVPPSKKAIGKGVMAKHVLIQEGKVLVYINRSKTDQAGKGRRIGMEATGETTCPVSSLEKYMSVIPEGGQLLLLHKDPFPLSAFQFRQVLKRAIIDNGWDQKRFGSHSFRIPLYS</sequence>
<reference evidence="3" key="1">
    <citation type="journal article" date="2016" name="Nature">
        <title>Genome evolution in the allotetraploid frog Xenopus laevis.</title>
        <authorList>
            <person name="Session A.M."/>
            <person name="Uno Y."/>
            <person name="Kwon T."/>
            <person name="Chapman J.A."/>
            <person name="Toyoda A."/>
            <person name="Takahashi S."/>
            <person name="Fukui A."/>
            <person name="Hikosaka A."/>
            <person name="Suzuki A."/>
            <person name="Kondo M."/>
            <person name="van Heeringen S.J."/>
            <person name="Quigley I."/>
            <person name="Heinz S."/>
            <person name="Ogino H."/>
            <person name="Ochi H."/>
            <person name="Hellsten U."/>
            <person name="Lyons J.B."/>
            <person name="Simakov O."/>
            <person name="Putnam N."/>
            <person name="Stites J."/>
            <person name="Kuroki Y."/>
            <person name="Tanaka T."/>
            <person name="Michiue T."/>
            <person name="Watanabe M."/>
            <person name="Bogdanovic O."/>
            <person name="Lister R."/>
            <person name="Georgiou G."/>
            <person name="Paranjpe S.S."/>
            <person name="van Kruijsbergen I."/>
            <person name="Shu S."/>
            <person name="Carlson J."/>
            <person name="Kinoshita T."/>
            <person name="Ohta Y."/>
            <person name="Mawaribuchi S."/>
            <person name="Jenkins J."/>
            <person name="Grimwood J."/>
            <person name="Schmutz J."/>
            <person name="Mitros T."/>
            <person name="Mozaffari S.V."/>
            <person name="Suzuki Y."/>
            <person name="Haramoto Y."/>
            <person name="Yamamoto T.S."/>
            <person name="Takagi C."/>
            <person name="Heald R."/>
            <person name="Miller K."/>
            <person name="Haudenschild C."/>
            <person name="Kitzman J."/>
            <person name="Nakayama T."/>
            <person name="Izutsu Y."/>
            <person name="Robert J."/>
            <person name="Fortriede J."/>
            <person name="Burns K."/>
            <person name="Lotay V."/>
            <person name="Karimi K."/>
            <person name="Yasuoka Y."/>
            <person name="Dichmann D.S."/>
            <person name="Flajnik M.F."/>
            <person name="Houston D.W."/>
            <person name="Shendure J."/>
            <person name="DuPasquier L."/>
            <person name="Vize P.D."/>
            <person name="Zorn A.M."/>
            <person name="Ito M."/>
            <person name="Marcotte E.M."/>
            <person name="Wallingford J.B."/>
            <person name="Ito Y."/>
            <person name="Asashima M."/>
            <person name="Ueno N."/>
            <person name="Matsuda Y."/>
            <person name="Veenstra G.J."/>
            <person name="Fujiyama A."/>
            <person name="Harland R.M."/>
            <person name="Taira M."/>
            <person name="Rokhsar D.S."/>
        </authorList>
    </citation>
    <scope>NUCLEOTIDE SEQUENCE [LARGE SCALE GENOMIC DNA]</scope>
    <source>
        <strain evidence="3">J</strain>
    </source>
</reference>
<proteinExistence type="predicted"/>
<evidence type="ECO:0008006" key="4">
    <source>
        <dbReference type="Google" id="ProtNLM"/>
    </source>
</evidence>
<evidence type="ECO:0000313" key="2">
    <source>
        <dbReference type="EMBL" id="OCT83870.1"/>
    </source>
</evidence>
<organism evidence="2 3">
    <name type="scientific">Xenopus laevis</name>
    <name type="common">African clawed frog</name>
    <dbReference type="NCBI Taxonomy" id="8355"/>
    <lineage>
        <taxon>Eukaryota</taxon>
        <taxon>Metazoa</taxon>
        <taxon>Chordata</taxon>
        <taxon>Craniata</taxon>
        <taxon>Vertebrata</taxon>
        <taxon>Euteleostomi</taxon>
        <taxon>Amphibia</taxon>
        <taxon>Batrachia</taxon>
        <taxon>Anura</taxon>
        <taxon>Pipoidea</taxon>
        <taxon>Pipidae</taxon>
        <taxon>Xenopodinae</taxon>
        <taxon>Xenopus</taxon>
        <taxon>Xenopus</taxon>
    </lineage>
</organism>
<dbReference type="EMBL" id="CM004472">
    <property type="protein sequence ID" value="OCT83870.1"/>
    <property type="molecule type" value="Genomic_DNA"/>
</dbReference>